<proteinExistence type="predicted"/>
<accession>A0A0M9GBU5</accession>
<dbReference type="Proteomes" id="UP000037931">
    <property type="component" value="Unassembled WGS sequence"/>
</dbReference>
<dbReference type="OrthoDB" id="7014261at2"/>
<sequence length="120" mass="13664">MIREIDALLRAWAQELHSEFSKGGLAGGNMVAMMMESNGQLIRGRRAFRAPLEGSLDVELIVTKHLPQHLVTVVYEHYCNFEADMRLRYAHCGCGRDTYYDRLHDAHLLIWAKLHGQVAA</sequence>
<comment type="caution">
    <text evidence="1">The sequence shown here is derived from an EMBL/GenBank/DDBJ whole genome shotgun (WGS) entry which is preliminary data.</text>
</comment>
<dbReference type="PATRIC" id="fig|50340.43.peg.4395"/>
<dbReference type="AlphaFoldDB" id="A0A0M9GBU5"/>
<keyword evidence="2" id="KW-1185">Reference proteome</keyword>
<organism evidence="1 2">
    <name type="scientific">Pseudomonas asplenii</name>
    <dbReference type="NCBI Taxonomy" id="53407"/>
    <lineage>
        <taxon>Bacteria</taxon>
        <taxon>Pseudomonadati</taxon>
        <taxon>Pseudomonadota</taxon>
        <taxon>Gammaproteobacteria</taxon>
        <taxon>Pseudomonadales</taxon>
        <taxon>Pseudomonadaceae</taxon>
        <taxon>Pseudomonas</taxon>
    </lineage>
</organism>
<dbReference type="EMBL" id="JSYZ01000034">
    <property type="protein sequence ID" value="KPA87252.1"/>
    <property type="molecule type" value="Genomic_DNA"/>
</dbReference>
<reference evidence="1 2" key="1">
    <citation type="journal article" date="2015" name="PLoS ONE">
        <title>Rice-Infecting Pseudomonas Genomes Are Highly Accessorized and Harbor Multiple Putative Virulence Mechanisms to Cause Sheath Brown Rot.</title>
        <authorList>
            <person name="Quibod I.L."/>
            <person name="Grande G."/>
            <person name="Oreiro E.G."/>
            <person name="Borja F.N."/>
            <person name="Dossa G.S."/>
            <person name="Mauleon R."/>
            <person name="Cruz C.V."/>
            <person name="Oliva R."/>
        </authorList>
    </citation>
    <scope>NUCLEOTIDE SEQUENCE [LARGE SCALE GENOMIC DNA]</scope>
    <source>
        <strain evidence="1 2">IRRI 6609</strain>
    </source>
</reference>
<evidence type="ECO:0000313" key="1">
    <source>
        <dbReference type="EMBL" id="KPA87252.1"/>
    </source>
</evidence>
<name>A0A0M9GBU5_9PSED</name>
<gene>
    <name evidence="1" type="ORF">PF66_06162</name>
</gene>
<protein>
    <submittedName>
        <fullName evidence="1">Uncharacterized protein</fullName>
    </submittedName>
</protein>
<dbReference type="STRING" id="50340.PF66_06162"/>
<dbReference type="RefSeq" id="WP_054064690.1">
    <property type="nucleotide sequence ID" value="NZ_JSYZ01000034.1"/>
</dbReference>
<evidence type="ECO:0000313" key="2">
    <source>
        <dbReference type="Proteomes" id="UP000037931"/>
    </source>
</evidence>